<dbReference type="Proteomes" id="UP000436088">
    <property type="component" value="Unassembled WGS sequence"/>
</dbReference>
<keyword evidence="1" id="KW-0812">Transmembrane</keyword>
<reference evidence="2" key="1">
    <citation type="submission" date="2019-09" db="EMBL/GenBank/DDBJ databases">
        <title>Draft genome information of white flower Hibiscus syriacus.</title>
        <authorList>
            <person name="Kim Y.-M."/>
        </authorList>
    </citation>
    <scope>NUCLEOTIDE SEQUENCE [LARGE SCALE GENOMIC DNA]</scope>
    <source>
        <strain evidence="2">YM2019G1</strain>
    </source>
</reference>
<evidence type="ECO:0000256" key="1">
    <source>
        <dbReference type="SAM" id="Phobius"/>
    </source>
</evidence>
<keyword evidence="1" id="KW-0472">Membrane</keyword>
<accession>A0A6A2ZF46</accession>
<protein>
    <submittedName>
        <fullName evidence="2">Oxygen-evolving enhancer protein 3-1</fullName>
    </submittedName>
</protein>
<organism evidence="2 3">
    <name type="scientific">Hibiscus syriacus</name>
    <name type="common">Rose of Sharon</name>
    <dbReference type="NCBI Taxonomy" id="106335"/>
    <lineage>
        <taxon>Eukaryota</taxon>
        <taxon>Viridiplantae</taxon>
        <taxon>Streptophyta</taxon>
        <taxon>Embryophyta</taxon>
        <taxon>Tracheophyta</taxon>
        <taxon>Spermatophyta</taxon>
        <taxon>Magnoliopsida</taxon>
        <taxon>eudicotyledons</taxon>
        <taxon>Gunneridae</taxon>
        <taxon>Pentapetalae</taxon>
        <taxon>rosids</taxon>
        <taxon>malvids</taxon>
        <taxon>Malvales</taxon>
        <taxon>Malvaceae</taxon>
        <taxon>Malvoideae</taxon>
        <taxon>Hibiscus</taxon>
    </lineage>
</organism>
<dbReference type="EMBL" id="VEPZ02001168">
    <property type="protein sequence ID" value="KAE8689545.1"/>
    <property type="molecule type" value="Genomic_DNA"/>
</dbReference>
<gene>
    <name evidence="2" type="ORF">F3Y22_tig00110933pilonHSYRG00060</name>
</gene>
<evidence type="ECO:0000313" key="2">
    <source>
        <dbReference type="EMBL" id="KAE8689545.1"/>
    </source>
</evidence>
<name>A0A6A2ZF46_HIBSY</name>
<evidence type="ECO:0000313" key="3">
    <source>
        <dbReference type="Proteomes" id="UP000436088"/>
    </source>
</evidence>
<dbReference type="InterPro" id="IPR052222">
    <property type="entry name" value="DESIGUAL"/>
</dbReference>
<comment type="caution">
    <text evidence="2">The sequence shown here is derived from an EMBL/GenBank/DDBJ whole genome shotgun (WGS) entry which is preliminary data.</text>
</comment>
<dbReference type="AlphaFoldDB" id="A0A6A2ZF46"/>
<feature type="transmembrane region" description="Helical" evidence="1">
    <location>
        <begin position="61"/>
        <end position="82"/>
    </location>
</feature>
<keyword evidence="1" id="KW-1133">Transmembrane helix</keyword>
<keyword evidence="3" id="KW-1185">Reference proteome</keyword>
<dbReference type="PANTHER" id="PTHR31769">
    <property type="entry name" value="OS07G0462200 PROTEIN-RELATED"/>
    <property type="match status" value="1"/>
</dbReference>
<proteinExistence type="predicted"/>
<feature type="transmembrane region" description="Helical" evidence="1">
    <location>
        <begin position="6"/>
        <end position="25"/>
    </location>
</feature>
<sequence>MVKLKVLVVCILIVAVDVAAGILGIQAEAAQNKAIKHLRLGILDCRYRLWMFKCRDPRREAIKLALGAAMLLSLAHVVTNLLGGCMHARCRGESEEPTLTVNFHWHVKLDHISRWIVDAGDRDVVKQEIQGVPWFQAASFLGHRRDFVLRPWAVFCCVLRCSY</sequence>